<evidence type="ECO:0000256" key="1">
    <source>
        <dbReference type="SAM" id="MobiDB-lite"/>
    </source>
</evidence>
<protein>
    <submittedName>
        <fullName evidence="2">Uncharacterized protein</fullName>
    </submittedName>
</protein>
<organism evidence="2">
    <name type="scientific">marine sediment metagenome</name>
    <dbReference type="NCBI Taxonomy" id="412755"/>
    <lineage>
        <taxon>unclassified sequences</taxon>
        <taxon>metagenomes</taxon>
        <taxon>ecological metagenomes</taxon>
    </lineage>
</organism>
<feature type="region of interest" description="Disordered" evidence="1">
    <location>
        <begin position="1"/>
        <end position="21"/>
    </location>
</feature>
<reference evidence="2" key="1">
    <citation type="journal article" date="2015" name="Nature">
        <title>Complex archaea that bridge the gap between prokaryotes and eukaryotes.</title>
        <authorList>
            <person name="Spang A."/>
            <person name="Saw J.H."/>
            <person name="Jorgensen S.L."/>
            <person name="Zaremba-Niedzwiedzka K."/>
            <person name="Martijn J."/>
            <person name="Lind A.E."/>
            <person name="van Eijk R."/>
            <person name="Schleper C."/>
            <person name="Guy L."/>
            <person name="Ettema T.J."/>
        </authorList>
    </citation>
    <scope>NUCLEOTIDE SEQUENCE</scope>
</reference>
<dbReference type="EMBL" id="LAZR01052085">
    <property type="protein sequence ID" value="KKK83735.1"/>
    <property type="molecule type" value="Genomic_DNA"/>
</dbReference>
<evidence type="ECO:0000313" key="2">
    <source>
        <dbReference type="EMBL" id="KKK83735.1"/>
    </source>
</evidence>
<name>A0A0F8ZCS6_9ZZZZ</name>
<comment type="caution">
    <text evidence="2">The sequence shown here is derived from an EMBL/GenBank/DDBJ whole genome shotgun (WGS) entry which is preliminary data.</text>
</comment>
<accession>A0A0F8ZCS6</accession>
<proteinExistence type="predicted"/>
<dbReference type="AlphaFoldDB" id="A0A0F8ZCS6"/>
<gene>
    <name evidence="2" type="ORF">LCGC14_2790400</name>
</gene>
<sequence>MPWDVGHIRRGETRPRRRVGTKSGVVVQSTVVAVEAVSVAVGASPLPALRYKGTGARVPLRHEDIDIT</sequence>
<feature type="compositionally biased region" description="Basic and acidic residues" evidence="1">
    <location>
        <begin position="1"/>
        <end position="14"/>
    </location>
</feature>